<feature type="region of interest" description="Disordered" evidence="1">
    <location>
        <begin position="28"/>
        <end position="51"/>
    </location>
</feature>
<evidence type="ECO:0000313" key="2">
    <source>
        <dbReference type="EMBL" id="KAG2180434.1"/>
    </source>
</evidence>
<dbReference type="Proteomes" id="UP000612746">
    <property type="component" value="Unassembled WGS sequence"/>
</dbReference>
<gene>
    <name evidence="2" type="ORF">INT44_003438</name>
</gene>
<dbReference type="EMBL" id="JAEPRA010000009">
    <property type="protein sequence ID" value="KAG2180434.1"/>
    <property type="molecule type" value="Genomic_DNA"/>
</dbReference>
<evidence type="ECO:0000313" key="3">
    <source>
        <dbReference type="Proteomes" id="UP000612746"/>
    </source>
</evidence>
<reference evidence="2" key="1">
    <citation type="submission" date="2020-12" db="EMBL/GenBank/DDBJ databases">
        <title>Metabolic potential, ecology and presence of endohyphal bacteria is reflected in genomic diversity of Mucoromycotina.</title>
        <authorList>
            <person name="Muszewska A."/>
            <person name="Okrasinska A."/>
            <person name="Steczkiewicz K."/>
            <person name="Drgas O."/>
            <person name="Orlowska M."/>
            <person name="Perlinska-Lenart U."/>
            <person name="Aleksandrzak-Piekarczyk T."/>
            <person name="Szatraj K."/>
            <person name="Zielenkiewicz U."/>
            <person name="Pilsyk S."/>
            <person name="Malc E."/>
            <person name="Mieczkowski P."/>
            <person name="Kruszewska J.S."/>
            <person name="Biernat P."/>
            <person name="Pawlowska J."/>
        </authorList>
    </citation>
    <scope>NUCLEOTIDE SEQUENCE</scope>
    <source>
        <strain evidence="2">WA0000051536</strain>
    </source>
</reference>
<dbReference type="AlphaFoldDB" id="A0A8H7PTS7"/>
<organism evidence="2 3">
    <name type="scientific">Umbelopsis vinacea</name>
    <dbReference type="NCBI Taxonomy" id="44442"/>
    <lineage>
        <taxon>Eukaryota</taxon>
        <taxon>Fungi</taxon>
        <taxon>Fungi incertae sedis</taxon>
        <taxon>Mucoromycota</taxon>
        <taxon>Mucoromycotina</taxon>
        <taxon>Umbelopsidomycetes</taxon>
        <taxon>Umbelopsidales</taxon>
        <taxon>Umbelopsidaceae</taxon>
        <taxon>Umbelopsis</taxon>
    </lineage>
</organism>
<name>A0A8H7PTS7_9FUNG</name>
<protein>
    <submittedName>
        <fullName evidence="2">Uncharacterized protein</fullName>
    </submittedName>
</protein>
<dbReference type="OrthoDB" id="2282145at2759"/>
<proteinExistence type="predicted"/>
<accession>A0A8H7PTS7</accession>
<keyword evidence="3" id="KW-1185">Reference proteome</keyword>
<comment type="caution">
    <text evidence="2">The sequence shown here is derived from an EMBL/GenBank/DDBJ whole genome shotgun (WGS) entry which is preliminary data.</text>
</comment>
<evidence type="ECO:0000256" key="1">
    <source>
        <dbReference type="SAM" id="MobiDB-lite"/>
    </source>
</evidence>
<sequence length="175" mass="19815">MYLYPSRQPEMNPDTYSSIVSPYHYNNRSFNASPPRRSRDTALQPSASGGLHRLEDPATAAAASTAASSTNATSSTNNGSYFTWLVFLQEKWVPFDFQNQGRLEQTLSLGGTFVDIEDSHFPSVKRVRVFPRANYLSYLGIKYRLSRVLQPDAWMDHDEQAQSWEGRITAQPDGW</sequence>